<evidence type="ECO:0000256" key="9">
    <source>
        <dbReference type="ARBA" id="ARBA00023224"/>
    </source>
</evidence>
<evidence type="ECO:0000256" key="10">
    <source>
        <dbReference type="SAM" id="Coils"/>
    </source>
</evidence>
<feature type="transmembrane region" description="Helical" evidence="11">
    <location>
        <begin position="263"/>
        <end position="283"/>
    </location>
</feature>
<proteinExistence type="predicted"/>
<evidence type="ECO:0000256" key="6">
    <source>
        <dbReference type="ARBA" id="ARBA00022989"/>
    </source>
</evidence>
<keyword evidence="6 11" id="KW-1133">Transmembrane helix</keyword>
<gene>
    <name evidence="13" type="primary">LOC112467575</name>
</gene>
<evidence type="ECO:0000256" key="2">
    <source>
        <dbReference type="ARBA" id="ARBA00022475"/>
    </source>
</evidence>
<evidence type="ECO:0000313" key="12">
    <source>
        <dbReference type="Proteomes" id="UP000504618"/>
    </source>
</evidence>
<feature type="transmembrane region" description="Helical" evidence="11">
    <location>
        <begin position="121"/>
        <end position="146"/>
    </location>
</feature>
<sequence length="284" mass="32902">MICVETQYFSLNKILFLAVGLWPYQRTNLVRLHFIISLGILTTAILFQYTVFLTSKCTSYLVVKILSATFLFVIFVIKYITFAFNMEIMKNLLAQLQHIYNNLKDEYENVIVEKYSNNAKWYTVILTMFAVCGMFTFITAQFWLVILDVILSRNISQSRDFIITTEYFIDQEKHFYLNVLHICAAVCIGCTAIVAVGTMVVAYFQHTCGMFRISSYRIERTMRTSVLQNITSENKILIFKGIICAIDIHRQAMKLCEILISKFEIMLFCLIAIGVLSLSLNLFR</sequence>
<keyword evidence="2" id="KW-1003">Cell membrane</keyword>
<keyword evidence="3" id="KW-0716">Sensory transduction</keyword>
<evidence type="ECO:0000256" key="5">
    <source>
        <dbReference type="ARBA" id="ARBA00022725"/>
    </source>
</evidence>
<protein>
    <submittedName>
        <fullName evidence="13">Uncharacterized protein LOC112467575</fullName>
    </submittedName>
</protein>
<dbReference type="GO" id="GO:0007165">
    <property type="term" value="P:signal transduction"/>
    <property type="evidence" value="ECO:0007669"/>
    <property type="project" value="UniProtKB-KW"/>
</dbReference>
<feature type="transmembrane region" description="Helical" evidence="11">
    <location>
        <begin position="179"/>
        <end position="204"/>
    </location>
</feature>
<keyword evidence="12" id="KW-1185">Reference proteome</keyword>
<evidence type="ECO:0000256" key="8">
    <source>
        <dbReference type="ARBA" id="ARBA00023170"/>
    </source>
</evidence>
<dbReference type="OrthoDB" id="7551773at2759"/>
<keyword evidence="10" id="KW-0175">Coiled coil</keyword>
<dbReference type="PANTHER" id="PTHR21137">
    <property type="entry name" value="ODORANT RECEPTOR"/>
    <property type="match status" value="1"/>
</dbReference>
<evidence type="ECO:0000256" key="7">
    <source>
        <dbReference type="ARBA" id="ARBA00023136"/>
    </source>
</evidence>
<dbReference type="GO" id="GO:0005549">
    <property type="term" value="F:odorant binding"/>
    <property type="evidence" value="ECO:0007669"/>
    <property type="project" value="InterPro"/>
</dbReference>
<dbReference type="RefSeq" id="XP_024892029.1">
    <property type="nucleotide sequence ID" value="XM_025036261.1"/>
</dbReference>
<dbReference type="Pfam" id="PF02949">
    <property type="entry name" value="7tm_6"/>
    <property type="match status" value="1"/>
</dbReference>
<evidence type="ECO:0000256" key="1">
    <source>
        <dbReference type="ARBA" id="ARBA00004651"/>
    </source>
</evidence>
<evidence type="ECO:0000256" key="4">
    <source>
        <dbReference type="ARBA" id="ARBA00022692"/>
    </source>
</evidence>
<keyword evidence="9" id="KW-0807">Transducer</keyword>
<dbReference type="GO" id="GO:0005886">
    <property type="term" value="C:plasma membrane"/>
    <property type="evidence" value="ECO:0007669"/>
    <property type="project" value="UniProtKB-SubCell"/>
</dbReference>
<dbReference type="InterPro" id="IPR004117">
    <property type="entry name" value="7tm6_olfct_rcpt"/>
</dbReference>
<keyword evidence="8" id="KW-0675">Receptor</keyword>
<feature type="coiled-coil region" evidence="10">
    <location>
        <begin position="86"/>
        <end position="113"/>
    </location>
</feature>
<name>A0A6J1RAI0_9HYME</name>
<dbReference type="Proteomes" id="UP000504618">
    <property type="component" value="Unplaced"/>
</dbReference>
<keyword evidence="7 11" id="KW-0472">Membrane</keyword>
<dbReference type="GO" id="GO:0004984">
    <property type="term" value="F:olfactory receptor activity"/>
    <property type="evidence" value="ECO:0007669"/>
    <property type="project" value="InterPro"/>
</dbReference>
<organism evidence="12 13">
    <name type="scientific">Temnothorax curvispinosus</name>
    <dbReference type="NCBI Taxonomy" id="300111"/>
    <lineage>
        <taxon>Eukaryota</taxon>
        <taxon>Metazoa</taxon>
        <taxon>Ecdysozoa</taxon>
        <taxon>Arthropoda</taxon>
        <taxon>Hexapoda</taxon>
        <taxon>Insecta</taxon>
        <taxon>Pterygota</taxon>
        <taxon>Neoptera</taxon>
        <taxon>Endopterygota</taxon>
        <taxon>Hymenoptera</taxon>
        <taxon>Apocrita</taxon>
        <taxon>Aculeata</taxon>
        <taxon>Formicoidea</taxon>
        <taxon>Formicidae</taxon>
        <taxon>Myrmicinae</taxon>
        <taxon>Temnothorax</taxon>
    </lineage>
</organism>
<dbReference type="AlphaFoldDB" id="A0A6J1RAI0"/>
<keyword evidence="5" id="KW-0552">Olfaction</keyword>
<feature type="transmembrane region" description="Helical" evidence="11">
    <location>
        <begin position="58"/>
        <end position="80"/>
    </location>
</feature>
<dbReference type="PANTHER" id="PTHR21137:SF35">
    <property type="entry name" value="ODORANT RECEPTOR 19A-RELATED"/>
    <property type="match status" value="1"/>
</dbReference>
<accession>A0A6J1RAI0</accession>
<dbReference type="GeneID" id="112467575"/>
<feature type="transmembrane region" description="Helical" evidence="11">
    <location>
        <begin position="32"/>
        <end position="52"/>
    </location>
</feature>
<evidence type="ECO:0000256" key="11">
    <source>
        <dbReference type="SAM" id="Phobius"/>
    </source>
</evidence>
<keyword evidence="4 11" id="KW-0812">Transmembrane</keyword>
<evidence type="ECO:0000256" key="3">
    <source>
        <dbReference type="ARBA" id="ARBA00022606"/>
    </source>
</evidence>
<reference evidence="13" key="1">
    <citation type="submission" date="2025-08" db="UniProtKB">
        <authorList>
            <consortium name="RefSeq"/>
        </authorList>
    </citation>
    <scope>IDENTIFICATION</scope>
    <source>
        <tissue evidence="13">Whole body</tissue>
    </source>
</reference>
<comment type="subcellular location">
    <subcellularLocation>
        <location evidence="1">Cell membrane</location>
        <topology evidence="1">Multi-pass membrane protein</topology>
    </subcellularLocation>
</comment>
<evidence type="ECO:0000313" key="13">
    <source>
        <dbReference type="RefSeq" id="XP_024892029.1"/>
    </source>
</evidence>
<feature type="non-terminal residue" evidence="13">
    <location>
        <position position="284"/>
    </location>
</feature>